<dbReference type="InterPro" id="IPR036942">
    <property type="entry name" value="Beta-barrel_TonB_sf"/>
</dbReference>
<evidence type="ECO:0000313" key="13">
    <source>
        <dbReference type="EMBL" id="SFI13966.1"/>
    </source>
</evidence>
<comment type="similarity">
    <text evidence="10 11">Belongs to the TonB-dependent receptor family.</text>
</comment>
<dbReference type="SUPFAM" id="SSF56935">
    <property type="entry name" value="Porins"/>
    <property type="match status" value="1"/>
</dbReference>
<dbReference type="AlphaFoldDB" id="A0A1I3FRX9"/>
<evidence type="ECO:0000313" key="14">
    <source>
        <dbReference type="Proteomes" id="UP000198670"/>
    </source>
</evidence>
<dbReference type="Gene3D" id="3.55.50.30">
    <property type="match status" value="1"/>
</dbReference>
<dbReference type="GO" id="GO:0006826">
    <property type="term" value="P:iron ion transport"/>
    <property type="evidence" value="ECO:0007669"/>
    <property type="project" value="UniProtKB-KW"/>
</dbReference>
<keyword evidence="3 10" id="KW-1134">Transmembrane beta strand</keyword>
<comment type="subcellular location">
    <subcellularLocation>
        <location evidence="1 10">Cell outer membrane</location>
        <topology evidence="1 10">Multi-pass membrane protein</topology>
    </subcellularLocation>
</comment>
<dbReference type="STRING" id="1477437.SAMN05444682_102469"/>
<dbReference type="InterPro" id="IPR037066">
    <property type="entry name" value="Plug_dom_sf"/>
</dbReference>
<dbReference type="InterPro" id="IPR011662">
    <property type="entry name" value="Secretin/TonB_short_N"/>
</dbReference>
<dbReference type="Pfam" id="PF00593">
    <property type="entry name" value="TonB_dep_Rec_b-barrel"/>
    <property type="match status" value="1"/>
</dbReference>
<dbReference type="InterPro" id="IPR039426">
    <property type="entry name" value="TonB-dep_rcpt-like"/>
</dbReference>
<dbReference type="GO" id="GO:0009279">
    <property type="term" value="C:cell outer membrane"/>
    <property type="evidence" value="ECO:0007669"/>
    <property type="project" value="UniProtKB-SubCell"/>
</dbReference>
<dbReference type="Gene3D" id="2.40.170.20">
    <property type="entry name" value="TonB-dependent receptor, beta-barrel domain"/>
    <property type="match status" value="1"/>
</dbReference>
<keyword evidence="9 10" id="KW-0998">Cell outer membrane</keyword>
<evidence type="ECO:0000256" key="9">
    <source>
        <dbReference type="ARBA" id="ARBA00023237"/>
    </source>
</evidence>
<dbReference type="InterPro" id="IPR000531">
    <property type="entry name" value="Beta-barrel_TonB"/>
</dbReference>
<feature type="domain" description="Secretin/TonB short N-terminal" evidence="12">
    <location>
        <begin position="67"/>
        <end position="118"/>
    </location>
</feature>
<keyword evidence="4" id="KW-0406">Ion transport</keyword>
<name>A0A1I3FRX9_9SPHI</name>
<proteinExistence type="inferred from homology"/>
<dbReference type="InterPro" id="IPR023997">
    <property type="entry name" value="TonB-dep_OMP_SusC/RagA_CS"/>
</dbReference>
<organism evidence="13 14">
    <name type="scientific">Parapedobacter indicus</name>
    <dbReference type="NCBI Taxonomy" id="1477437"/>
    <lineage>
        <taxon>Bacteria</taxon>
        <taxon>Pseudomonadati</taxon>
        <taxon>Bacteroidota</taxon>
        <taxon>Sphingobacteriia</taxon>
        <taxon>Sphingobacteriales</taxon>
        <taxon>Sphingobacteriaceae</taxon>
        <taxon>Parapedobacter</taxon>
    </lineage>
</organism>
<evidence type="ECO:0000256" key="1">
    <source>
        <dbReference type="ARBA" id="ARBA00004571"/>
    </source>
</evidence>
<keyword evidence="6" id="KW-0408">Iron</keyword>
<keyword evidence="8 10" id="KW-0472">Membrane</keyword>
<dbReference type="Gene3D" id="2.170.130.10">
    <property type="entry name" value="TonB-dependent receptor, plug domain"/>
    <property type="match status" value="1"/>
</dbReference>
<evidence type="ECO:0000256" key="4">
    <source>
        <dbReference type="ARBA" id="ARBA00022496"/>
    </source>
</evidence>
<dbReference type="NCBIfam" id="TIGR04056">
    <property type="entry name" value="OMP_RagA_SusC"/>
    <property type="match status" value="1"/>
</dbReference>
<dbReference type="EMBL" id="FOQO01000002">
    <property type="protein sequence ID" value="SFI13966.1"/>
    <property type="molecule type" value="Genomic_DNA"/>
</dbReference>
<keyword evidence="2 10" id="KW-0813">Transport</keyword>
<reference evidence="13 14" key="1">
    <citation type="submission" date="2016-10" db="EMBL/GenBank/DDBJ databases">
        <authorList>
            <person name="de Groot N.N."/>
        </authorList>
    </citation>
    <scope>NUCLEOTIDE SEQUENCE [LARGE SCALE GENOMIC DNA]</scope>
    <source>
        <strain evidence="13 14">RK1</strain>
    </source>
</reference>
<evidence type="ECO:0000256" key="2">
    <source>
        <dbReference type="ARBA" id="ARBA00022448"/>
    </source>
</evidence>
<dbReference type="SUPFAM" id="SSF49464">
    <property type="entry name" value="Carboxypeptidase regulatory domain-like"/>
    <property type="match status" value="1"/>
</dbReference>
<dbReference type="PROSITE" id="PS52016">
    <property type="entry name" value="TONB_DEPENDENT_REC_3"/>
    <property type="match status" value="1"/>
</dbReference>
<dbReference type="Pfam" id="PF13715">
    <property type="entry name" value="CarbopepD_reg_2"/>
    <property type="match status" value="1"/>
</dbReference>
<dbReference type="InterPro" id="IPR008969">
    <property type="entry name" value="CarboxyPept-like_regulatory"/>
</dbReference>
<evidence type="ECO:0000256" key="3">
    <source>
        <dbReference type="ARBA" id="ARBA00022452"/>
    </source>
</evidence>
<gene>
    <name evidence="13" type="ORF">SAMN05444682_102469</name>
</gene>
<dbReference type="Pfam" id="PF07715">
    <property type="entry name" value="Plug"/>
    <property type="match status" value="1"/>
</dbReference>
<evidence type="ECO:0000259" key="12">
    <source>
        <dbReference type="SMART" id="SM00965"/>
    </source>
</evidence>
<evidence type="ECO:0000256" key="10">
    <source>
        <dbReference type="PROSITE-ProRule" id="PRU01360"/>
    </source>
</evidence>
<keyword evidence="14" id="KW-1185">Reference proteome</keyword>
<dbReference type="Pfam" id="PF07660">
    <property type="entry name" value="STN"/>
    <property type="match status" value="1"/>
</dbReference>
<dbReference type="InterPro" id="IPR023996">
    <property type="entry name" value="TonB-dep_OMP_SusC/RagA"/>
</dbReference>
<accession>A0A1I3FRX9</accession>
<evidence type="ECO:0000256" key="5">
    <source>
        <dbReference type="ARBA" id="ARBA00022692"/>
    </source>
</evidence>
<dbReference type="SMART" id="SM00965">
    <property type="entry name" value="STN"/>
    <property type="match status" value="1"/>
</dbReference>
<protein>
    <submittedName>
        <fullName evidence="13">TonB-linked outer membrane protein, SusC/RagA family</fullName>
    </submittedName>
</protein>
<evidence type="ECO:0000256" key="6">
    <source>
        <dbReference type="ARBA" id="ARBA00023004"/>
    </source>
</evidence>
<dbReference type="Proteomes" id="UP000198670">
    <property type="component" value="Unassembled WGS sequence"/>
</dbReference>
<dbReference type="Gene3D" id="2.60.40.1120">
    <property type="entry name" value="Carboxypeptidase-like, regulatory domain"/>
    <property type="match status" value="1"/>
</dbReference>
<dbReference type="NCBIfam" id="TIGR04057">
    <property type="entry name" value="SusC_RagA_signa"/>
    <property type="match status" value="1"/>
</dbReference>
<dbReference type="InterPro" id="IPR012910">
    <property type="entry name" value="Plug_dom"/>
</dbReference>
<evidence type="ECO:0000256" key="7">
    <source>
        <dbReference type="ARBA" id="ARBA00023077"/>
    </source>
</evidence>
<evidence type="ECO:0000256" key="11">
    <source>
        <dbReference type="RuleBase" id="RU003357"/>
    </source>
</evidence>
<sequence>MKSERLRYHLDDPVSPQIYLAMKLTLIIFFASITVALAKVHAQRISLNHHQIRLKTVLVEISRQSGYTFIYDEKELNQASPVTIRVKNKSVDETLAILFKEQPLQYQISGESIAITLKELPTLARTSAALRQEQTITGLVTDEEGQPLEGVTVIIQGTSIASKTDANGRYRINMPADDGTLMFSMLGYNTMEQPVGNRQTIDIVMNLSVSDLEEVVVVGYGTQKKSDLTGSVTRVDATTYENQSMTQLSEMLTGTVAGFNANQATSAEGGSSLEIRGQTSLSASTQPLIVLDGVIFNGSLADINPKDIEAIDILKDASSAAVFGSRAASGVIIITTKKGHTGKPSINFQSTIGITEVTNKDIRALTAKEYTDFRRDLLIQTNPNTVDYYFHNPDDLPSGISKEEWLNYNNNPNADITKEWLNRLLFFPAEVENYIAGTGVNWYDEVIQKGLRQNYDISLSGGSERAKYYWSLGYTDNEGIIVGDEFSTIRSRLNLDAEITDWLTVGVNTQFANRDESAVAANVEQMLISSPFGSMYNEDGTLKWFPNDYQGGQNPLINHKYQDRLSTTNSLFGVIYSELKLPFGINYRLSYQPRLSFTKDHNFWDSRTINGGRTHINGYGTREDSQMYEWMVDNLIKWNRKIGLHHFDVTLLYNIEKFRNWSSFQSGEDFSPNQNLSFHGLQFSANDVIRNDDNESTGDALMARLNYTLLDKYLLTASLRRDGYSAFGQKNPRATFPALAFAWKIDEEKFFSSNLINNLKLRLSWGINGNREIGRYAALARLSQNLYSNGSQVLVGVFNSSLANPSLVWEKTKAYNLGFDLGILHNRINATLDAYQMTTLDLLMQRNLPRITGFDDITTNLGELENRGIELGITTENINRESFQWRSNLVFSLNRNKIKRLFGDFEEVEIDGEIVRREISDISNQWFIGQPIDRVWDYEITGVWQESEAEEANLYGLLPGDYKAVDVNGDKVYSTLVDKQFIGWRQPRYRIGLRNDFTFLRNFSASIFIRADLGHIGSIAEFKHNNTELYDRRGMRAVPYWTAANPSNKYGSLTASAAPYSGGYNLYFPRSFVRIQDFTVSYKLPAKIIQKGNLTNTRIFGAVRNLYSFDQWEDWDPESGGSPMPRIYSFGLDVTF</sequence>
<keyword evidence="5 10" id="KW-0812">Transmembrane</keyword>
<keyword evidence="7 11" id="KW-0798">TonB box</keyword>
<keyword evidence="4" id="KW-0410">Iron transport</keyword>
<dbReference type="RefSeq" id="WP_218146478.1">
    <property type="nucleotide sequence ID" value="NZ_FOQO01000002.1"/>
</dbReference>
<evidence type="ECO:0000256" key="8">
    <source>
        <dbReference type="ARBA" id="ARBA00023136"/>
    </source>
</evidence>